<dbReference type="PANTHER" id="PTHR16255">
    <property type="entry name" value="REQUIRED FOR MEIOTIC NUCLEAR DIVISION PROTEIN 1 HOMOLOG"/>
    <property type="match status" value="1"/>
</dbReference>
<dbReference type="EMBL" id="LN483116">
    <property type="protein sequence ID" value="CDZ96295.1"/>
    <property type="molecule type" value="Genomic_DNA"/>
</dbReference>
<organism evidence="5">
    <name type="scientific">Phaffia rhodozyma</name>
    <name type="common">Yeast</name>
    <name type="synonym">Xanthophyllomyces dendrorhous</name>
    <dbReference type="NCBI Taxonomy" id="264483"/>
    <lineage>
        <taxon>Eukaryota</taxon>
        <taxon>Fungi</taxon>
        <taxon>Dikarya</taxon>
        <taxon>Basidiomycota</taxon>
        <taxon>Agaricomycotina</taxon>
        <taxon>Tremellomycetes</taxon>
        <taxon>Cystofilobasidiales</taxon>
        <taxon>Mrakiaceae</taxon>
        <taxon>Phaffia</taxon>
    </lineage>
</organism>
<feature type="compositionally biased region" description="Polar residues" evidence="2">
    <location>
        <begin position="330"/>
        <end position="342"/>
    </location>
</feature>
<keyword evidence="3" id="KW-0812">Transmembrane</keyword>
<feature type="region of interest" description="Disordered" evidence="2">
    <location>
        <begin position="277"/>
        <end position="357"/>
    </location>
</feature>
<feature type="compositionally biased region" description="Polar residues" evidence="2">
    <location>
        <begin position="74"/>
        <end position="105"/>
    </location>
</feature>
<accession>A0A0F7SEL7</accession>
<dbReference type="PANTHER" id="PTHR16255:SF4">
    <property type="entry name" value="SPORULATION PROTEIN RMD8"/>
    <property type="match status" value="1"/>
</dbReference>
<feature type="compositionally biased region" description="Low complexity" evidence="2">
    <location>
        <begin position="1"/>
        <end position="15"/>
    </location>
</feature>
<sequence>MSASRPSSSGPSLGAKTTVPGRRPQAQQLPGLPSSLRSASASSSSAASTPASTSFPQISALPAHLLPRTRQDLSRNPVSPQPAFSSSLGASNQMSQPTGSGSNGLSRPMGKGTPSGKGLEKLSLPARTSKTGKKLVFLPEEVQNQPLPVIPGGARPLAHPPKADGQVEEGERDQGRVDDRSEAERMNKEERERNGFGRLTAYATAESYRLRNLAVFLKREHGAEVRIFDEAIYAVYTLPLLPGYGPNVRLRSSVAVKSPGGGSILNAMDKAEESGYQGSYFPIEPTDPEANPNPNPNSASTTDLTSLDQPEDTVLPDPSSPSGILALPSPSDSFPPVSTSPPLNRHSASRGGFDSSILTRSKQEPKLAEAIFFDYGVSVFIGFSEAREKDILSDCESGGSWIGAFGAEGESAEERGWEMEECHFVYDPTAAYPRIFNDLFTFKSPSHLLKLSLSHALAQSTKLSYYESAVQNTTAETAYIPKELALTGGLTIDRRDAVKLTGKLFKLKVEVNLVSNVLDTPELFWSEASLQPLYEAVREYLEIDGRVQVLNERLGVAGDLLDMIHEHVDNAGMHYVTWVIIWLIVVACLVEFGEVLARLVVKATEPELLMSGRTGIKLIGQKMISSTFK</sequence>
<feature type="compositionally biased region" description="Basic and acidic residues" evidence="2">
    <location>
        <begin position="172"/>
        <end position="192"/>
    </location>
</feature>
<evidence type="ECO:0000313" key="5">
    <source>
        <dbReference type="EMBL" id="CDZ96295.1"/>
    </source>
</evidence>
<evidence type="ECO:0000256" key="2">
    <source>
        <dbReference type="SAM" id="MobiDB-lite"/>
    </source>
</evidence>
<feature type="domain" description="DUF155" evidence="4">
    <location>
        <begin position="371"/>
        <end position="551"/>
    </location>
</feature>
<proteinExistence type="inferred from homology"/>
<evidence type="ECO:0000259" key="4">
    <source>
        <dbReference type="Pfam" id="PF02582"/>
    </source>
</evidence>
<dbReference type="AlphaFoldDB" id="A0A0F7SEL7"/>
<comment type="similarity">
    <text evidence="1">Belongs to the RMD1/sif2 family.</text>
</comment>
<dbReference type="InterPro" id="IPR051624">
    <property type="entry name" value="RMD1/Sad1-interacting"/>
</dbReference>
<feature type="transmembrane region" description="Helical" evidence="3">
    <location>
        <begin position="575"/>
        <end position="601"/>
    </location>
</feature>
<evidence type="ECO:0000256" key="3">
    <source>
        <dbReference type="SAM" id="Phobius"/>
    </source>
</evidence>
<reference evidence="5" key="1">
    <citation type="submission" date="2014-08" db="EMBL/GenBank/DDBJ databases">
        <authorList>
            <person name="Sharma Rahul"/>
            <person name="Thines Marco"/>
        </authorList>
    </citation>
    <scope>NUCLEOTIDE SEQUENCE</scope>
</reference>
<dbReference type="InterPro" id="IPR003734">
    <property type="entry name" value="DUF155"/>
</dbReference>
<feature type="region of interest" description="Disordered" evidence="2">
    <location>
        <begin position="1"/>
        <end position="126"/>
    </location>
</feature>
<feature type="compositionally biased region" description="Low complexity" evidence="2">
    <location>
        <begin position="32"/>
        <end position="54"/>
    </location>
</feature>
<dbReference type="GO" id="GO:0005739">
    <property type="term" value="C:mitochondrion"/>
    <property type="evidence" value="ECO:0007669"/>
    <property type="project" value="UniProtKB-ARBA"/>
</dbReference>
<protein>
    <submittedName>
        <fullName evidence="5">Uncharacterized conserved protein</fullName>
    </submittedName>
</protein>
<feature type="compositionally biased region" description="Low complexity" evidence="2">
    <location>
        <begin position="288"/>
        <end position="303"/>
    </location>
</feature>
<keyword evidence="3" id="KW-0472">Membrane</keyword>
<evidence type="ECO:0000256" key="1">
    <source>
        <dbReference type="ARBA" id="ARBA00008306"/>
    </source>
</evidence>
<name>A0A0F7SEL7_PHARH</name>
<dbReference type="Pfam" id="PF02582">
    <property type="entry name" value="DUF155"/>
    <property type="match status" value="1"/>
</dbReference>
<keyword evidence="3" id="KW-1133">Transmembrane helix</keyword>
<feature type="region of interest" description="Disordered" evidence="2">
    <location>
        <begin position="151"/>
        <end position="192"/>
    </location>
</feature>